<protein>
    <submittedName>
        <fullName evidence="8">ER to Golgi transport-related protein</fullName>
    </submittedName>
</protein>
<feature type="transmembrane region" description="Helical" evidence="7">
    <location>
        <begin position="226"/>
        <end position="243"/>
    </location>
</feature>
<dbReference type="GO" id="GO:0006890">
    <property type="term" value="P:retrograde vesicle-mediated transport, Golgi to endoplasmic reticulum"/>
    <property type="evidence" value="ECO:0007669"/>
    <property type="project" value="TreeGrafter"/>
</dbReference>
<name>A0AAD9FPU2_PAPLA</name>
<keyword evidence="5 7" id="KW-0472">Membrane</keyword>
<dbReference type="PANTHER" id="PTHR10743">
    <property type="entry name" value="PROTEIN RER1"/>
    <property type="match status" value="1"/>
</dbReference>
<dbReference type="Pfam" id="PF03248">
    <property type="entry name" value="Rer1"/>
    <property type="match status" value="1"/>
</dbReference>
<comment type="caution">
    <text evidence="8">The sequence shown here is derived from an EMBL/GenBank/DDBJ whole genome shotgun (WGS) entry which is preliminary data.</text>
</comment>
<evidence type="ECO:0000256" key="7">
    <source>
        <dbReference type="SAM" id="Phobius"/>
    </source>
</evidence>
<dbReference type="GO" id="GO:0006621">
    <property type="term" value="P:protein retention in ER lumen"/>
    <property type="evidence" value="ECO:0007669"/>
    <property type="project" value="TreeGrafter"/>
</dbReference>
<keyword evidence="9" id="KW-1185">Reference proteome</keyword>
<gene>
    <name evidence="8" type="ORF">DB88DRAFT_489637</name>
</gene>
<dbReference type="GO" id="GO:0005783">
    <property type="term" value="C:endoplasmic reticulum"/>
    <property type="evidence" value="ECO:0007669"/>
    <property type="project" value="GOC"/>
</dbReference>
<evidence type="ECO:0000313" key="8">
    <source>
        <dbReference type="EMBL" id="KAK1924266.1"/>
    </source>
</evidence>
<keyword evidence="4 7" id="KW-1133">Transmembrane helix</keyword>
<dbReference type="EMBL" id="JAODAN010000005">
    <property type="protein sequence ID" value="KAK1924266.1"/>
    <property type="molecule type" value="Genomic_DNA"/>
</dbReference>
<evidence type="ECO:0000256" key="6">
    <source>
        <dbReference type="SAM" id="MobiDB-lite"/>
    </source>
</evidence>
<sequence length="269" mass="29439">MSAPTYPNLNPYPTAQPSGPTPPAAGPGSGFPQRSGLAGIQPNSYSSAPGIGPGTGAGLRGGLPEEKNVAQLVKDNTTIYGRKFQALLDRSTPHVLERWLVTLGLFILFALNVVLRQGWYIVCYGLAIYILNLFLAFLQPRFDPSVADDLAADDVEEGGPGLPGANTSKSAGGIKGLLNGFSNGGDDEEFRPFIRRLPEFKFWYSATKATTIALFSTITRATDVPVYWPILLIYFLTLFGLTMRRQIQHMIKYKYIPFDLGKKTRYGKK</sequence>
<reference evidence="8" key="1">
    <citation type="submission" date="2023-02" db="EMBL/GenBank/DDBJ databases">
        <title>Identification and recombinant expression of a fungal hydrolase from Papiliotrema laurentii that hydrolyzes apple cutin and clears colloidal polyester polyurethane.</title>
        <authorList>
            <consortium name="DOE Joint Genome Institute"/>
            <person name="Roman V.A."/>
            <person name="Bojanowski C."/>
            <person name="Crable B.R."/>
            <person name="Wagner D.N."/>
            <person name="Hung C.S."/>
            <person name="Nadeau L.J."/>
            <person name="Schratz L."/>
            <person name="Haridas S."/>
            <person name="Pangilinan J."/>
            <person name="Lipzen A."/>
            <person name="Na H."/>
            <person name="Yan M."/>
            <person name="Ng V."/>
            <person name="Grigoriev I.V."/>
            <person name="Spatafora J.W."/>
            <person name="Barlow D."/>
            <person name="Biffinger J."/>
            <person name="Kelley-Loughnane N."/>
            <person name="Varaljay V.A."/>
            <person name="Crookes-Goodson W.J."/>
        </authorList>
    </citation>
    <scope>NUCLEOTIDE SEQUENCE</scope>
    <source>
        <strain evidence="8">5307AH</strain>
    </source>
</reference>
<feature type="transmembrane region" description="Helical" evidence="7">
    <location>
        <begin position="95"/>
        <end position="113"/>
    </location>
</feature>
<evidence type="ECO:0000256" key="5">
    <source>
        <dbReference type="ARBA" id="ARBA00023136"/>
    </source>
</evidence>
<keyword evidence="3 7" id="KW-0812">Transmembrane</keyword>
<evidence type="ECO:0000256" key="1">
    <source>
        <dbReference type="ARBA" id="ARBA00004141"/>
    </source>
</evidence>
<dbReference type="InterPro" id="IPR004932">
    <property type="entry name" value="Rer1"/>
</dbReference>
<evidence type="ECO:0000256" key="3">
    <source>
        <dbReference type="ARBA" id="ARBA00022692"/>
    </source>
</evidence>
<feature type="transmembrane region" description="Helical" evidence="7">
    <location>
        <begin position="119"/>
        <end position="138"/>
    </location>
</feature>
<dbReference type="AlphaFoldDB" id="A0AAD9FPU2"/>
<feature type="region of interest" description="Disordered" evidence="6">
    <location>
        <begin position="1"/>
        <end position="40"/>
    </location>
</feature>
<dbReference type="Proteomes" id="UP001182556">
    <property type="component" value="Unassembled WGS sequence"/>
</dbReference>
<comment type="subcellular location">
    <subcellularLocation>
        <location evidence="1">Membrane</location>
        <topology evidence="1">Multi-pass membrane protein</topology>
    </subcellularLocation>
</comment>
<proteinExistence type="inferred from homology"/>
<dbReference type="PANTHER" id="PTHR10743:SF0">
    <property type="entry name" value="PROTEIN RER1"/>
    <property type="match status" value="1"/>
</dbReference>
<organism evidence="8 9">
    <name type="scientific">Papiliotrema laurentii</name>
    <name type="common">Cryptococcus laurentii</name>
    <dbReference type="NCBI Taxonomy" id="5418"/>
    <lineage>
        <taxon>Eukaryota</taxon>
        <taxon>Fungi</taxon>
        <taxon>Dikarya</taxon>
        <taxon>Basidiomycota</taxon>
        <taxon>Agaricomycotina</taxon>
        <taxon>Tremellomycetes</taxon>
        <taxon>Tremellales</taxon>
        <taxon>Rhynchogastremaceae</taxon>
        <taxon>Papiliotrema</taxon>
    </lineage>
</organism>
<accession>A0AAD9FPU2</accession>
<comment type="similarity">
    <text evidence="2">Belongs to the RER1 family.</text>
</comment>
<evidence type="ECO:0000256" key="4">
    <source>
        <dbReference type="ARBA" id="ARBA00022989"/>
    </source>
</evidence>
<evidence type="ECO:0000256" key="2">
    <source>
        <dbReference type="ARBA" id="ARBA00006070"/>
    </source>
</evidence>
<dbReference type="GO" id="GO:0000139">
    <property type="term" value="C:Golgi membrane"/>
    <property type="evidence" value="ECO:0007669"/>
    <property type="project" value="TreeGrafter"/>
</dbReference>
<evidence type="ECO:0000313" key="9">
    <source>
        <dbReference type="Proteomes" id="UP001182556"/>
    </source>
</evidence>